<dbReference type="STRING" id="1798495.A3C19_02950"/>
<evidence type="ECO:0000313" key="1">
    <source>
        <dbReference type="EMBL" id="OGG62049.1"/>
    </source>
</evidence>
<dbReference type="AlphaFoldDB" id="A0A1F6DKU0"/>
<organism evidence="1 2">
    <name type="scientific">Candidatus Kaiserbacteria bacterium RIFCSPHIGHO2_02_FULL_54_22</name>
    <dbReference type="NCBI Taxonomy" id="1798495"/>
    <lineage>
        <taxon>Bacteria</taxon>
        <taxon>Candidatus Kaiseribacteriota</taxon>
    </lineage>
</organism>
<accession>A0A1F6DKU0</accession>
<dbReference type="Proteomes" id="UP000178532">
    <property type="component" value="Unassembled WGS sequence"/>
</dbReference>
<comment type="caution">
    <text evidence="1">The sequence shown here is derived from an EMBL/GenBank/DDBJ whole genome shotgun (WGS) entry which is preliminary data.</text>
</comment>
<proteinExistence type="predicted"/>
<evidence type="ECO:0000313" key="2">
    <source>
        <dbReference type="Proteomes" id="UP000178532"/>
    </source>
</evidence>
<evidence type="ECO:0008006" key="3">
    <source>
        <dbReference type="Google" id="ProtNLM"/>
    </source>
</evidence>
<name>A0A1F6DKU0_9BACT</name>
<dbReference type="EMBL" id="MFLI01000014">
    <property type="protein sequence ID" value="OGG62049.1"/>
    <property type="molecule type" value="Genomic_DNA"/>
</dbReference>
<gene>
    <name evidence="1" type="ORF">A3C19_02950</name>
</gene>
<reference evidence="1 2" key="1">
    <citation type="journal article" date="2016" name="Nat. Commun.">
        <title>Thousands of microbial genomes shed light on interconnected biogeochemical processes in an aquifer system.</title>
        <authorList>
            <person name="Anantharaman K."/>
            <person name="Brown C.T."/>
            <person name="Hug L.A."/>
            <person name="Sharon I."/>
            <person name="Castelle C.J."/>
            <person name="Probst A.J."/>
            <person name="Thomas B.C."/>
            <person name="Singh A."/>
            <person name="Wilkins M.J."/>
            <person name="Karaoz U."/>
            <person name="Brodie E.L."/>
            <person name="Williams K.H."/>
            <person name="Hubbard S.S."/>
            <person name="Banfield J.F."/>
        </authorList>
    </citation>
    <scope>NUCLEOTIDE SEQUENCE [LARGE SCALE GENOMIC DNA]</scope>
</reference>
<sequence length="314" mass="32405">MVGAQSLESVMTNASPFTVSVTPQYPAPYSQATLSLLSASLDLVNSTMTVSVGGKEIYQGSVRPVAVSLGKTGSVTNVVVKIVTNGTTYTQSLSLQPQDVSLVVEPVSSAPPLYPGKPSVPLEGDVRVVAMASLRGASGKAIAPSTYAYSWTVDGASIANASGIGKSTLLVASPLQYRAREVSVAVMTQDGAFAGGAKLTLIPLEPTVRMYENDPLLGLRYERAIVGEFDISSAESSLYAAPFSLPTTGGAPLIRWFLDGSVVQTGPSITLRPTGGGRGNASLSFVASVGDFVTATANLSLIFGARPSTNFFGL</sequence>
<protein>
    <recommendedName>
        <fullName evidence="3">Cadherin-like beta sandwich domain-containing protein</fullName>
    </recommendedName>
</protein>